<protein>
    <recommendedName>
        <fullName evidence="4 14">Dol-P-Man:Man(5)GlcNAc(2)-PP-Dol alpha-1,3-mannosyltransferase</fullName>
        <ecNumber evidence="3 14">2.4.1.258</ecNumber>
    </recommendedName>
    <alternativeName>
        <fullName evidence="14">Dol-P-Man-dependent alpha(1-3)-mannosyltransferase</fullName>
    </alternativeName>
</protein>
<dbReference type="GO" id="GO:0005789">
    <property type="term" value="C:endoplasmic reticulum membrane"/>
    <property type="evidence" value="ECO:0007669"/>
    <property type="project" value="UniProtKB-SubCell"/>
</dbReference>
<dbReference type="OrthoDB" id="20028at2759"/>
<dbReference type="GeneID" id="25266340"/>
<evidence type="ECO:0000256" key="7">
    <source>
        <dbReference type="ARBA" id="ARBA00022692"/>
    </source>
</evidence>
<evidence type="ECO:0000256" key="11">
    <source>
        <dbReference type="ARBA" id="ARBA00044743"/>
    </source>
</evidence>
<evidence type="ECO:0000256" key="8">
    <source>
        <dbReference type="ARBA" id="ARBA00022824"/>
    </source>
</evidence>
<dbReference type="RefSeq" id="XP_013245540.1">
    <property type="nucleotide sequence ID" value="XM_013390086.1"/>
</dbReference>
<dbReference type="EC" id="2.4.1.258" evidence="3 14"/>
<evidence type="ECO:0000256" key="2">
    <source>
        <dbReference type="ARBA" id="ARBA00004922"/>
    </source>
</evidence>
<evidence type="ECO:0000256" key="10">
    <source>
        <dbReference type="ARBA" id="ARBA00023136"/>
    </source>
</evidence>
<evidence type="ECO:0000313" key="17">
    <source>
        <dbReference type="Proteomes" id="UP000027361"/>
    </source>
</evidence>
<feature type="region of interest" description="Disordered" evidence="15">
    <location>
        <begin position="472"/>
        <end position="495"/>
    </location>
</feature>
<dbReference type="AlphaFoldDB" id="A0A066WFX2"/>
<evidence type="ECO:0000256" key="13">
    <source>
        <dbReference type="ARBA" id="ARBA00093457"/>
    </source>
</evidence>
<keyword evidence="5 14" id="KW-0328">Glycosyltransferase</keyword>
<feature type="transmembrane region" description="Helical" evidence="14">
    <location>
        <begin position="125"/>
        <end position="145"/>
    </location>
</feature>
<dbReference type="UniPathway" id="UPA00378"/>
<keyword evidence="8 14" id="KW-0256">Endoplasmic reticulum</keyword>
<dbReference type="HOGENOM" id="CLU_035382_3_0_1"/>
<dbReference type="STRING" id="1037660.A0A066WFX2"/>
<evidence type="ECO:0000256" key="12">
    <source>
        <dbReference type="ARBA" id="ARBA00049506"/>
    </source>
</evidence>
<keyword evidence="6 14" id="KW-0808">Transferase</keyword>
<evidence type="ECO:0000256" key="6">
    <source>
        <dbReference type="ARBA" id="ARBA00022679"/>
    </source>
</evidence>
<keyword evidence="7 14" id="KW-0812">Transmembrane</keyword>
<comment type="pathway">
    <text evidence="2 14">Protein modification; protein glycosylation.</text>
</comment>
<keyword evidence="9 14" id="KW-1133">Transmembrane helix</keyword>
<keyword evidence="10 14" id="KW-0472">Membrane</keyword>
<evidence type="ECO:0000313" key="16">
    <source>
        <dbReference type="EMBL" id="KDN52701.1"/>
    </source>
</evidence>
<dbReference type="FunCoup" id="A0A066WFX2">
    <property type="interactions" value="403"/>
</dbReference>
<dbReference type="OMA" id="DWETYMI"/>
<evidence type="ECO:0000256" key="5">
    <source>
        <dbReference type="ARBA" id="ARBA00022676"/>
    </source>
</evidence>
<evidence type="ECO:0000256" key="1">
    <source>
        <dbReference type="ARBA" id="ARBA00004477"/>
    </source>
</evidence>
<keyword evidence="17" id="KW-1185">Reference proteome</keyword>
<evidence type="ECO:0000256" key="9">
    <source>
        <dbReference type="ARBA" id="ARBA00022989"/>
    </source>
</evidence>
<dbReference type="PANTHER" id="PTHR12646:SF0">
    <property type="entry name" value="DOL-P-MAN:MAN(5)GLCNAC(2)-PP-DOL ALPHA-1,3-MANNOSYLTRANSFERASE"/>
    <property type="match status" value="1"/>
</dbReference>
<evidence type="ECO:0000256" key="4">
    <source>
        <dbReference type="ARBA" id="ARBA00015561"/>
    </source>
</evidence>
<dbReference type="InParanoid" id="A0A066WFX2"/>
<evidence type="ECO:0000256" key="15">
    <source>
        <dbReference type="SAM" id="MobiDB-lite"/>
    </source>
</evidence>
<comment type="caution">
    <text evidence="14">Lacks conserved residue(s) required for the propagation of feature annotation.</text>
</comment>
<comment type="catalytic activity">
    <reaction evidence="12 14">
        <text>an alpha-D-Man-(1-&gt;2)-alpha-D-Man-(1-&gt;2)-alpha-D-Man-(1-&gt;3)-[alpha-D-Man-(1-&gt;6)]-beta-D-Man-(1-&gt;4)-beta-D-GlcNAc-(1-&gt;4)-alpha-D-GlcNAc-diphospho-di-trans,poly-cis-dolichol + a di-trans,poly-cis-dolichyl beta-D-mannosyl phosphate = an alpha-D-Man-(1-&gt;2)-alpha-D-Man-(1-&gt;2)-alpha-D-Man-(1-&gt;3)-[alpha-D-Man-(1-&gt;3)-alpha-D-Man-(1-&gt;6)]-beta-D-Man-(1-&gt;4)-beta-D-GlcNAc-(1-&gt;4)-alpha-D-GlcNAc-diphospho-di-trans,poly-cis-dolichol + a di-trans,poly-cis-dolichyl phosphate + H(+)</text>
        <dbReference type="Rhea" id="RHEA:29527"/>
        <dbReference type="Rhea" id="RHEA-COMP:19498"/>
        <dbReference type="Rhea" id="RHEA-COMP:19501"/>
        <dbReference type="Rhea" id="RHEA-COMP:19516"/>
        <dbReference type="Rhea" id="RHEA-COMP:19517"/>
        <dbReference type="ChEBI" id="CHEBI:15378"/>
        <dbReference type="ChEBI" id="CHEBI:57683"/>
        <dbReference type="ChEBI" id="CHEBI:58211"/>
        <dbReference type="ChEBI" id="CHEBI:132515"/>
        <dbReference type="ChEBI" id="CHEBI:132516"/>
        <dbReference type="EC" id="2.4.1.258"/>
    </reaction>
    <physiologicalReaction direction="left-to-right" evidence="12 14">
        <dbReference type="Rhea" id="RHEA:29528"/>
    </physiologicalReaction>
</comment>
<dbReference type="InterPro" id="IPR007873">
    <property type="entry name" value="Glycosyltransferase_ALG3"/>
</dbReference>
<dbReference type="Pfam" id="PF05208">
    <property type="entry name" value="ALG3"/>
    <property type="match status" value="1"/>
</dbReference>
<dbReference type="GO" id="GO:0052925">
    <property type="term" value="F:dol-P-Man:Man(5)GlcNAc(2)-PP-Dol alpha-1,3-mannosyltransferase activity"/>
    <property type="evidence" value="ECO:0007669"/>
    <property type="project" value="UniProtKB-EC"/>
</dbReference>
<comment type="caution">
    <text evidence="16">The sequence shown here is derived from an EMBL/GenBank/DDBJ whole genome shotgun (WGS) entry which is preliminary data.</text>
</comment>
<proteinExistence type="inferred from homology"/>
<feature type="transmembrane region" description="Helical" evidence="14">
    <location>
        <begin position="21"/>
        <end position="44"/>
    </location>
</feature>
<evidence type="ECO:0000256" key="3">
    <source>
        <dbReference type="ARBA" id="ARBA00011964"/>
    </source>
</evidence>
<sequence length="495" mass="56397">MAQPQRPMRRFLQFIHDFLFTHAYSSTFTSLFLLVEGTLLIAIIHKVRYTEIDFSTYLQQADLYVNQGVRDYAAIKGDSGPCVYPAGHLFVYGWILRIIEQSRPLVPAGLLGNKSEIPPEGLRTVQYFFAGLYLLTFRLVMNIYYMASFSYQHEKPGKVSSSRSALALASRSFPPALHLVTFAMSKRLHSIFVLRLFNDPVAMAVFYLATVLLCKRAVISACLLYSFALSIKMNLLLFLPAWGLILARAYGISADIPTLLIPLVQLVLGYPFLEHNAKAYLRQAFDFRRAFMYEWTVNWRFVSVDSFMSSRFAHCLLACHVFALLCFAAFKWTELGRKGPVRWLREDILLKNSDGGRNEIRGWPTPRYIVTTLFTANLIGITFSRSLHYQFFSWYAHQIPFLLWSADLPLPVKLALPVAISYGWETFPSTSLSSGMLFAAHLVLLYGVWRSEDGDALTDGIRSRLTRRLDEDVQGQKAGKHEAERTKRGVGVRND</sequence>
<comment type="similarity">
    <text evidence="13">Belongs to the glycosyltransferase ALG3 family.</text>
</comment>
<dbReference type="PANTHER" id="PTHR12646">
    <property type="entry name" value="NOT56 - RELATED"/>
    <property type="match status" value="1"/>
</dbReference>
<reference evidence="16 17" key="1">
    <citation type="submission" date="2014-05" db="EMBL/GenBank/DDBJ databases">
        <title>Draft genome sequence of a rare smut relative, Tilletiaria anomala UBC 951.</title>
        <authorList>
            <consortium name="DOE Joint Genome Institute"/>
            <person name="Toome M."/>
            <person name="Kuo A."/>
            <person name="Henrissat B."/>
            <person name="Lipzen A."/>
            <person name="Tritt A."/>
            <person name="Yoshinaga Y."/>
            <person name="Zane M."/>
            <person name="Barry K."/>
            <person name="Grigoriev I.V."/>
            <person name="Spatafora J.W."/>
            <person name="Aimea M.C."/>
        </authorList>
    </citation>
    <scope>NUCLEOTIDE SEQUENCE [LARGE SCALE GENOMIC DNA]</scope>
    <source>
        <strain evidence="16 17">UBC 951</strain>
    </source>
</reference>
<accession>A0A066WFX2</accession>
<organism evidence="16 17">
    <name type="scientific">Tilletiaria anomala (strain ATCC 24038 / CBS 436.72 / UBC 951)</name>
    <dbReference type="NCBI Taxonomy" id="1037660"/>
    <lineage>
        <taxon>Eukaryota</taxon>
        <taxon>Fungi</taxon>
        <taxon>Dikarya</taxon>
        <taxon>Basidiomycota</taxon>
        <taxon>Ustilaginomycotina</taxon>
        <taxon>Exobasidiomycetes</taxon>
        <taxon>Georgefischeriales</taxon>
        <taxon>Tilletiariaceae</taxon>
        <taxon>Tilletiaria</taxon>
    </lineage>
</organism>
<gene>
    <name evidence="16" type="ORF">K437DRAFT_272218</name>
</gene>
<dbReference type="Proteomes" id="UP000027361">
    <property type="component" value="Unassembled WGS sequence"/>
</dbReference>
<name>A0A066WFX2_TILAU</name>
<dbReference type="EMBL" id="JMSN01000007">
    <property type="protein sequence ID" value="KDN52701.1"/>
    <property type="molecule type" value="Genomic_DNA"/>
</dbReference>
<evidence type="ECO:0000256" key="14">
    <source>
        <dbReference type="RuleBase" id="RU364047"/>
    </source>
</evidence>
<comment type="function">
    <text evidence="11 14">Dol-P-Man:Man(5)GlcNAc(2)-PP-Dol alpha-1,3-mannosyltransferase that operates in the biosynthetic pathway of dolichol-linked oligosaccharides, the glycan precursors employed in protein asparagine (N)-glycosylation. The assembly of dolichol-linked oligosaccharides begins on the cytosolic side of the endoplasmic reticulum membrane and finishes in its lumen. The sequential addition of sugars to dolichol pyrophosphate produces dolichol-linked oligosaccharides containing fourteen sugars, including two GlcNAcs, nine mannoses and three glucoses. Once assembled, the oligosaccharide is transferred from the lipid to nascent proteins by oligosaccharyltransferases. In the lumen of the endoplasmic reticulum, adds the first dolichyl beta-D-mannosyl phosphate derived mannose in an alpha-1,3 linkage to Man(5)GlcNAc(2)-PP-dolichol to produce Man(6)GlcNAc(2)-PP-dolichol.</text>
</comment>
<comment type="subcellular location">
    <subcellularLocation>
        <location evidence="1 14">Endoplasmic reticulum membrane</location>
        <topology evidence="1 14">Multi-pass membrane protein</topology>
    </subcellularLocation>
</comment>